<evidence type="ECO:0000313" key="6">
    <source>
        <dbReference type="Proteomes" id="UP001500751"/>
    </source>
</evidence>
<dbReference type="Pfam" id="PF01613">
    <property type="entry name" value="Flavin_Reduct"/>
    <property type="match status" value="1"/>
</dbReference>
<dbReference type="PANTHER" id="PTHR30466">
    <property type="entry name" value="FLAVIN REDUCTASE"/>
    <property type="match status" value="1"/>
</dbReference>
<name>A0ABP5FBJ2_9ACTN</name>
<evidence type="ECO:0000259" key="4">
    <source>
        <dbReference type="SMART" id="SM00903"/>
    </source>
</evidence>
<reference evidence="6" key="1">
    <citation type="journal article" date="2019" name="Int. J. Syst. Evol. Microbiol.">
        <title>The Global Catalogue of Microorganisms (GCM) 10K type strain sequencing project: providing services to taxonomists for standard genome sequencing and annotation.</title>
        <authorList>
            <consortium name="The Broad Institute Genomics Platform"/>
            <consortium name="The Broad Institute Genome Sequencing Center for Infectious Disease"/>
            <person name="Wu L."/>
            <person name="Ma J."/>
        </authorList>
    </citation>
    <scope>NUCLEOTIDE SEQUENCE [LARGE SCALE GENOMIC DNA]</scope>
    <source>
        <strain evidence="6">JCM 16014</strain>
    </source>
</reference>
<dbReference type="EMBL" id="BAAAQN010000006">
    <property type="protein sequence ID" value="GAA2019528.1"/>
    <property type="molecule type" value="Genomic_DNA"/>
</dbReference>
<dbReference type="InterPro" id="IPR050268">
    <property type="entry name" value="NADH-dep_flavin_reductase"/>
</dbReference>
<feature type="compositionally biased region" description="Acidic residues" evidence="3">
    <location>
        <begin position="33"/>
        <end position="42"/>
    </location>
</feature>
<protein>
    <submittedName>
        <fullName evidence="5">Flavin reductase family protein</fullName>
    </submittedName>
</protein>
<dbReference type="Gene3D" id="2.30.110.10">
    <property type="entry name" value="Electron Transport, Fmn-binding Protein, Chain A"/>
    <property type="match status" value="1"/>
</dbReference>
<proteinExistence type="inferred from homology"/>
<dbReference type="InterPro" id="IPR012349">
    <property type="entry name" value="Split_barrel_FMN-bd"/>
</dbReference>
<dbReference type="SMART" id="SM00903">
    <property type="entry name" value="Flavin_Reduct"/>
    <property type="match status" value="1"/>
</dbReference>
<feature type="region of interest" description="Disordered" evidence="3">
    <location>
        <begin position="1"/>
        <end position="42"/>
    </location>
</feature>
<comment type="similarity">
    <text evidence="1">Belongs to the non-flavoprotein flavin reductase family.</text>
</comment>
<keyword evidence="2" id="KW-0560">Oxidoreductase</keyword>
<accession>A0ABP5FBJ2</accession>
<evidence type="ECO:0000256" key="3">
    <source>
        <dbReference type="SAM" id="MobiDB-lite"/>
    </source>
</evidence>
<feature type="compositionally biased region" description="Basic and acidic residues" evidence="3">
    <location>
        <begin position="7"/>
        <end position="18"/>
    </location>
</feature>
<sequence length="199" mass="20745">MPAQATAREHAGHVDPGERAAAAENTDSTENPENVEDTETVELDAGSVDAADYRRVLGHFASGVTVVAAEDADGPVGFACQAFSALSLDPPLVLFSVGHTSTTWPRIKAVGRFCVNFLAADHETLCRAFAVSGGDKFDGVAWRSSELGSPILEGAHGWVDCTIEATHPGGDHTIVVGRVHGLDADPASSPLIFHKGAFA</sequence>
<evidence type="ECO:0000256" key="2">
    <source>
        <dbReference type="ARBA" id="ARBA00023002"/>
    </source>
</evidence>
<dbReference type="RefSeq" id="WP_344664776.1">
    <property type="nucleotide sequence ID" value="NZ_BAAAQN010000006.1"/>
</dbReference>
<gene>
    <name evidence="5" type="ORF">GCM10009839_15040</name>
</gene>
<evidence type="ECO:0000256" key="1">
    <source>
        <dbReference type="ARBA" id="ARBA00008898"/>
    </source>
</evidence>
<feature type="domain" description="Flavin reductase like" evidence="4">
    <location>
        <begin position="57"/>
        <end position="199"/>
    </location>
</feature>
<comment type="caution">
    <text evidence="5">The sequence shown here is derived from an EMBL/GenBank/DDBJ whole genome shotgun (WGS) entry which is preliminary data.</text>
</comment>
<organism evidence="5 6">
    <name type="scientific">Catenulispora yoronensis</name>
    <dbReference type="NCBI Taxonomy" id="450799"/>
    <lineage>
        <taxon>Bacteria</taxon>
        <taxon>Bacillati</taxon>
        <taxon>Actinomycetota</taxon>
        <taxon>Actinomycetes</taxon>
        <taxon>Catenulisporales</taxon>
        <taxon>Catenulisporaceae</taxon>
        <taxon>Catenulispora</taxon>
    </lineage>
</organism>
<dbReference type="InterPro" id="IPR002563">
    <property type="entry name" value="Flavin_Rdtase-like_dom"/>
</dbReference>
<dbReference type="PANTHER" id="PTHR30466:SF11">
    <property type="entry name" value="FLAVIN-DEPENDENT MONOOXYGENASE, REDUCTASE SUBUNIT HSAB"/>
    <property type="match status" value="1"/>
</dbReference>
<dbReference type="SUPFAM" id="SSF50475">
    <property type="entry name" value="FMN-binding split barrel"/>
    <property type="match status" value="1"/>
</dbReference>
<evidence type="ECO:0000313" key="5">
    <source>
        <dbReference type="EMBL" id="GAA2019528.1"/>
    </source>
</evidence>
<keyword evidence="6" id="KW-1185">Reference proteome</keyword>
<dbReference type="Proteomes" id="UP001500751">
    <property type="component" value="Unassembled WGS sequence"/>
</dbReference>